<feature type="signal peptide" evidence="3">
    <location>
        <begin position="1"/>
        <end position="20"/>
    </location>
</feature>
<dbReference type="Proteomes" id="UP000515158">
    <property type="component" value="Unplaced"/>
</dbReference>
<evidence type="ECO:0000256" key="3">
    <source>
        <dbReference type="SAM" id="SignalP"/>
    </source>
</evidence>
<feature type="disulfide bond" evidence="2">
    <location>
        <begin position="44"/>
        <end position="59"/>
    </location>
</feature>
<evidence type="ECO:0000256" key="1">
    <source>
        <dbReference type="ARBA" id="ARBA00023157"/>
    </source>
</evidence>
<dbReference type="Gene3D" id="4.10.400.10">
    <property type="entry name" value="Low-density Lipoprotein Receptor"/>
    <property type="match status" value="1"/>
</dbReference>
<evidence type="ECO:0000256" key="2">
    <source>
        <dbReference type="PROSITE-ProRule" id="PRU00124"/>
    </source>
</evidence>
<gene>
    <name evidence="5" type="primary">LOC117640330</name>
</gene>
<dbReference type="CDD" id="cd00112">
    <property type="entry name" value="LDLa"/>
    <property type="match status" value="1"/>
</dbReference>
<keyword evidence="4" id="KW-1185">Reference proteome</keyword>
<accession>A0A6P8Y931</accession>
<keyword evidence="1 2" id="KW-1015">Disulfide bond</keyword>
<sequence>MPAKSLILLGLLAAVSTAAGECDWVFDEFQCKDGSKCIAGYERCNGHRDCPDGSDEVRCLRALPSVALPANASVTARVQLGEEHKHIQLYLCGAQHCSLMELFGEGDDGFLRYWSYTNCTRRGRSCDAPTYRRDGDYLHFEEGELVLEVQHRPGQLAVWRLGRPDDEAVVAVGADYARLRVRPYNWATDMPVQFTVSRFKKGAACTNQGE</sequence>
<dbReference type="PROSITE" id="PS01209">
    <property type="entry name" value="LDLRA_1"/>
    <property type="match status" value="1"/>
</dbReference>
<evidence type="ECO:0000313" key="5">
    <source>
        <dbReference type="RefSeq" id="XP_034232646.1"/>
    </source>
</evidence>
<dbReference type="OrthoDB" id="2019384at2759"/>
<reference evidence="5" key="1">
    <citation type="submission" date="2025-08" db="UniProtKB">
        <authorList>
            <consortium name="RefSeq"/>
        </authorList>
    </citation>
    <scope>IDENTIFICATION</scope>
    <source>
        <tissue evidence="5">Total insect</tissue>
    </source>
</reference>
<dbReference type="InterPro" id="IPR023415">
    <property type="entry name" value="LDLR_class-A_CS"/>
</dbReference>
<dbReference type="InterPro" id="IPR036055">
    <property type="entry name" value="LDL_receptor-like_sf"/>
</dbReference>
<organism evidence="5">
    <name type="scientific">Thrips palmi</name>
    <name type="common">Melon thrips</name>
    <dbReference type="NCBI Taxonomy" id="161013"/>
    <lineage>
        <taxon>Eukaryota</taxon>
        <taxon>Metazoa</taxon>
        <taxon>Ecdysozoa</taxon>
        <taxon>Arthropoda</taxon>
        <taxon>Hexapoda</taxon>
        <taxon>Insecta</taxon>
        <taxon>Pterygota</taxon>
        <taxon>Neoptera</taxon>
        <taxon>Paraneoptera</taxon>
        <taxon>Thysanoptera</taxon>
        <taxon>Terebrantia</taxon>
        <taxon>Thripoidea</taxon>
        <taxon>Thripidae</taxon>
        <taxon>Thrips</taxon>
    </lineage>
</organism>
<name>A0A6P8Y931_THRPL</name>
<proteinExistence type="predicted"/>
<comment type="caution">
    <text evidence="2">Lacks conserved residue(s) required for the propagation of feature annotation.</text>
</comment>
<dbReference type="PROSITE" id="PS50068">
    <property type="entry name" value="LDLRA_2"/>
    <property type="match status" value="1"/>
</dbReference>
<keyword evidence="3" id="KW-0732">Signal</keyword>
<feature type="chain" id="PRO_5027821121" evidence="3">
    <location>
        <begin position="21"/>
        <end position="210"/>
    </location>
</feature>
<dbReference type="KEGG" id="tpal:117640330"/>
<protein>
    <submittedName>
        <fullName evidence="5">Low-density lipoprotein receptor-related protein 1-like</fullName>
    </submittedName>
</protein>
<dbReference type="SUPFAM" id="SSF57424">
    <property type="entry name" value="LDL receptor-like module"/>
    <property type="match status" value="1"/>
</dbReference>
<dbReference type="SMART" id="SM00192">
    <property type="entry name" value="LDLa"/>
    <property type="match status" value="1"/>
</dbReference>
<dbReference type="InParanoid" id="A0A6P8Y931"/>
<dbReference type="Pfam" id="PF00057">
    <property type="entry name" value="Ldl_recept_a"/>
    <property type="match status" value="1"/>
</dbReference>
<dbReference type="AlphaFoldDB" id="A0A6P8Y931"/>
<evidence type="ECO:0000313" key="4">
    <source>
        <dbReference type="Proteomes" id="UP000515158"/>
    </source>
</evidence>
<dbReference type="GeneID" id="117640330"/>
<dbReference type="InterPro" id="IPR002172">
    <property type="entry name" value="LDrepeatLR_classA_rpt"/>
</dbReference>
<dbReference type="RefSeq" id="XP_034232646.1">
    <property type="nucleotide sequence ID" value="XM_034376755.1"/>
</dbReference>